<dbReference type="Proteomes" id="UP001597326">
    <property type="component" value="Unassembled WGS sequence"/>
</dbReference>
<keyword evidence="3" id="KW-1185">Reference proteome</keyword>
<dbReference type="EMBL" id="JBHUFZ010000022">
    <property type="protein sequence ID" value="MFD1890544.1"/>
    <property type="molecule type" value="Genomic_DNA"/>
</dbReference>
<dbReference type="InterPro" id="IPR005106">
    <property type="entry name" value="Asp/hSer_DH_NAD-bd"/>
</dbReference>
<sequence>MIITDTLLERRQTEGNPIRVGVVGPGFMARGMMNHIHHTTPGMVVAAVHARSPEKAHAALDYAGYGADQVVDVENSADLDRAVAAGQVAVTTDHTVLTGADGVDVVVDATGSVDFGAELALSAIENGKHLVLMNAEVDATIGTILSKRAEAAGVVYTGMDGDQPGVQMNLIRFVRGLGLRPLVAGNIKGLQDEYRNPTTQKGFAEKWGQDPHMVTSFADGTKVSVEQALVANAAGLGVHRRGCLGRDHEGHVDELAQMYDLDELLALGGAVDYVVKAKPGPGVYVLATQDDPKQQHYLNLYKLGEGPLYPFYTPYHLCHFEVPTTIARAVLLGDACIKPLPDGPRVEVVPMAKRPLKAGQALDAKGGYDYYGVCEKAEVQRRDNLLPLGLAEGCVLKRDIAQDEVIGYADVEVPAGRLADRLRAEQDALFPLGGRA</sequence>
<dbReference type="Pfam" id="PF21135">
    <property type="entry name" value="DRL_cat"/>
    <property type="match status" value="1"/>
</dbReference>
<protein>
    <submittedName>
        <fullName evidence="2">NAD(P)H-dependent oxidoreductase</fullName>
    </submittedName>
</protein>
<organism evidence="2 3">
    <name type="scientific">Luteococcus peritonei</name>
    <dbReference type="NCBI Taxonomy" id="88874"/>
    <lineage>
        <taxon>Bacteria</taxon>
        <taxon>Bacillati</taxon>
        <taxon>Actinomycetota</taxon>
        <taxon>Actinomycetes</taxon>
        <taxon>Propionibacteriales</taxon>
        <taxon>Propionibacteriaceae</taxon>
        <taxon>Luteococcus</taxon>
    </lineage>
</organism>
<proteinExistence type="predicted"/>
<dbReference type="Pfam" id="PF08666">
    <property type="entry name" value="SAF"/>
    <property type="match status" value="1"/>
</dbReference>
<dbReference type="SUPFAM" id="SSF51735">
    <property type="entry name" value="NAD(P)-binding Rossmann-fold domains"/>
    <property type="match status" value="1"/>
</dbReference>
<dbReference type="InterPro" id="IPR013974">
    <property type="entry name" value="SAF"/>
</dbReference>
<dbReference type="CDD" id="cd11616">
    <property type="entry name" value="SAF_DH_OX_like"/>
    <property type="match status" value="1"/>
</dbReference>
<evidence type="ECO:0000313" key="2">
    <source>
        <dbReference type="EMBL" id="MFD1890544.1"/>
    </source>
</evidence>
<dbReference type="InterPro" id="IPR036291">
    <property type="entry name" value="NAD(P)-bd_dom_sf"/>
</dbReference>
<evidence type="ECO:0000259" key="1">
    <source>
        <dbReference type="SMART" id="SM00858"/>
    </source>
</evidence>
<feature type="domain" description="SAF" evidence="1">
    <location>
        <begin position="347"/>
        <end position="412"/>
    </location>
</feature>
<dbReference type="PANTHER" id="PTHR37850:SF1">
    <property type="entry name" value="SAF DOMAIN PROTEIN"/>
    <property type="match status" value="1"/>
</dbReference>
<dbReference type="InterPro" id="IPR048423">
    <property type="entry name" value="DRL_cat"/>
</dbReference>
<dbReference type="SMART" id="SM00858">
    <property type="entry name" value="SAF"/>
    <property type="match status" value="1"/>
</dbReference>
<comment type="caution">
    <text evidence="2">The sequence shown here is derived from an EMBL/GenBank/DDBJ whole genome shotgun (WGS) entry which is preliminary data.</text>
</comment>
<dbReference type="RefSeq" id="WP_343873679.1">
    <property type="nucleotide sequence ID" value="NZ_BAAAIX010000019.1"/>
</dbReference>
<dbReference type="PANTHER" id="PTHR37850">
    <property type="entry name" value="STRU PROTEIN"/>
    <property type="match status" value="1"/>
</dbReference>
<dbReference type="Pfam" id="PF03447">
    <property type="entry name" value="NAD_binding_3"/>
    <property type="match status" value="1"/>
</dbReference>
<evidence type="ECO:0000313" key="3">
    <source>
        <dbReference type="Proteomes" id="UP001597326"/>
    </source>
</evidence>
<dbReference type="Gene3D" id="3.40.50.720">
    <property type="entry name" value="NAD(P)-binding Rossmann-like Domain"/>
    <property type="match status" value="1"/>
</dbReference>
<name>A0ABW4RWV6_9ACTN</name>
<gene>
    <name evidence="2" type="ORF">ACFSCS_10190</name>
</gene>
<reference evidence="3" key="1">
    <citation type="journal article" date="2019" name="Int. J. Syst. Evol. Microbiol.">
        <title>The Global Catalogue of Microorganisms (GCM) 10K type strain sequencing project: providing services to taxonomists for standard genome sequencing and annotation.</title>
        <authorList>
            <consortium name="The Broad Institute Genomics Platform"/>
            <consortium name="The Broad Institute Genome Sequencing Center for Infectious Disease"/>
            <person name="Wu L."/>
            <person name="Ma J."/>
        </authorList>
    </citation>
    <scope>NUCLEOTIDE SEQUENCE [LARGE SCALE GENOMIC DNA]</scope>
    <source>
        <strain evidence="3">CAIM 431</strain>
    </source>
</reference>
<accession>A0ABW4RWV6</accession>